<reference evidence="1 2" key="1">
    <citation type="submission" date="2016-10" db="EMBL/GenBank/DDBJ databases">
        <title>Chromobacterium muskegensis sp. nov., an insecticidal bacterium isolated from Sphagnum bogs.</title>
        <authorList>
            <person name="Sparks M.E."/>
            <person name="Blackburn M.B."/>
            <person name="Gundersen-Rindal D.E."/>
            <person name="Mitchell A."/>
            <person name="Farrar R."/>
            <person name="Kuhar D."/>
        </authorList>
    </citation>
    <scope>NUCLEOTIDE SEQUENCE [LARGE SCALE GENOMIC DNA]</scope>
    <source>
        <strain evidence="1 2">21-1</strain>
    </source>
</reference>
<dbReference type="STRING" id="1108595.BKX93_03580"/>
<dbReference type="Pfam" id="PF11731">
    <property type="entry name" value="Cdd1"/>
    <property type="match status" value="1"/>
</dbReference>
<accession>A0A1D9LD26</accession>
<sequence length="96" mass="10786">MHPSRCPLPDAATDLLQLPNVGPRAAADLRRLGLSHPADLRDRDPHQLYLQLCDATGARHDPCVLDVLMSVCHYMDTGEARAWPSFTAERKRKWTV</sequence>
<gene>
    <name evidence="1" type="ORF">BKX93_03580</name>
</gene>
<dbReference type="EMBL" id="CP017707">
    <property type="protein sequence ID" value="AOZ49172.1"/>
    <property type="molecule type" value="Genomic_DNA"/>
</dbReference>
<organism evidence="1 2">
    <name type="scientific">Chromobacterium vaccinii</name>
    <dbReference type="NCBI Taxonomy" id="1108595"/>
    <lineage>
        <taxon>Bacteria</taxon>
        <taxon>Pseudomonadati</taxon>
        <taxon>Pseudomonadota</taxon>
        <taxon>Betaproteobacteria</taxon>
        <taxon>Neisseriales</taxon>
        <taxon>Chromobacteriaceae</taxon>
        <taxon>Chromobacterium</taxon>
    </lineage>
</organism>
<protein>
    <submittedName>
        <fullName evidence="1">Mitomycin resistance protein</fullName>
    </submittedName>
</protein>
<dbReference type="GeneID" id="68840288"/>
<name>A0A1D9LD26_9NEIS</name>
<evidence type="ECO:0000313" key="2">
    <source>
        <dbReference type="Proteomes" id="UP000178776"/>
    </source>
</evidence>
<evidence type="ECO:0000313" key="1">
    <source>
        <dbReference type="EMBL" id="AOZ49172.1"/>
    </source>
</evidence>
<dbReference type="KEGG" id="cvc:BKX93_03580"/>
<dbReference type="Proteomes" id="UP000178776">
    <property type="component" value="Chromosome"/>
</dbReference>
<dbReference type="Gene3D" id="1.10.150.20">
    <property type="entry name" value="5' to 3' exonuclease, C-terminal subdomain"/>
    <property type="match status" value="1"/>
</dbReference>
<dbReference type="RefSeq" id="WP_070978758.1">
    <property type="nucleotide sequence ID" value="NZ_CP017707.1"/>
</dbReference>
<proteinExistence type="predicted"/>
<dbReference type="InterPro" id="IPR021725">
    <property type="entry name" value="Cdd1"/>
</dbReference>
<dbReference type="AlphaFoldDB" id="A0A1D9LD26"/>